<feature type="region of interest" description="Disordered" evidence="1">
    <location>
        <begin position="49"/>
        <end position="76"/>
    </location>
</feature>
<organism evidence="2 3">
    <name type="scientific">Naasia aerilata</name>
    <dbReference type="NCBI Taxonomy" id="1162966"/>
    <lineage>
        <taxon>Bacteria</taxon>
        <taxon>Bacillati</taxon>
        <taxon>Actinomycetota</taxon>
        <taxon>Actinomycetes</taxon>
        <taxon>Micrococcales</taxon>
        <taxon>Microbacteriaceae</taxon>
        <taxon>Naasia</taxon>
    </lineage>
</organism>
<evidence type="ECO:0000313" key="2">
    <source>
        <dbReference type="EMBL" id="BDZ44393.1"/>
    </source>
</evidence>
<reference evidence="3" key="1">
    <citation type="journal article" date="2019" name="Int. J. Syst. Evol. Microbiol.">
        <title>The Global Catalogue of Microorganisms (GCM) 10K type strain sequencing project: providing services to taxonomists for standard genome sequencing and annotation.</title>
        <authorList>
            <consortium name="The Broad Institute Genomics Platform"/>
            <consortium name="The Broad Institute Genome Sequencing Center for Infectious Disease"/>
            <person name="Wu L."/>
            <person name="Ma J."/>
        </authorList>
    </citation>
    <scope>NUCLEOTIDE SEQUENCE [LARGE SCALE GENOMIC DNA]</scope>
    <source>
        <strain evidence="3">NBRC 108725</strain>
    </source>
</reference>
<gene>
    <name evidence="2" type="ORF">GCM10025866_03020</name>
</gene>
<dbReference type="Proteomes" id="UP001321498">
    <property type="component" value="Chromosome"/>
</dbReference>
<dbReference type="EMBL" id="AP027731">
    <property type="protein sequence ID" value="BDZ44393.1"/>
    <property type="molecule type" value="Genomic_DNA"/>
</dbReference>
<proteinExistence type="predicted"/>
<name>A0ABN6XLZ5_9MICO</name>
<sequence length="76" mass="7870">MTAANAPDVREHERPLHIEEAIEILHNDLGHFVLLRHGGSLRGRSRAKLGVDSASGAGAVAPKQSGRGGQAPVSAA</sequence>
<protein>
    <submittedName>
        <fullName evidence="2">Uncharacterized protein</fullName>
    </submittedName>
</protein>
<keyword evidence="3" id="KW-1185">Reference proteome</keyword>
<evidence type="ECO:0000256" key="1">
    <source>
        <dbReference type="SAM" id="MobiDB-lite"/>
    </source>
</evidence>
<feature type="compositionally biased region" description="Low complexity" evidence="1">
    <location>
        <begin position="50"/>
        <end position="61"/>
    </location>
</feature>
<evidence type="ECO:0000313" key="3">
    <source>
        <dbReference type="Proteomes" id="UP001321498"/>
    </source>
</evidence>
<accession>A0ABN6XLZ5</accession>